<name>A0A7R9IKG1_9NEOP</name>
<feature type="signal peptide" evidence="2">
    <location>
        <begin position="1"/>
        <end position="20"/>
    </location>
</feature>
<keyword evidence="2" id="KW-0732">Signal</keyword>
<feature type="transmembrane region" description="Helical" evidence="1">
    <location>
        <begin position="116"/>
        <end position="137"/>
    </location>
</feature>
<organism evidence="3">
    <name type="scientific">Timema tahoe</name>
    <dbReference type="NCBI Taxonomy" id="61484"/>
    <lineage>
        <taxon>Eukaryota</taxon>
        <taxon>Metazoa</taxon>
        <taxon>Ecdysozoa</taxon>
        <taxon>Arthropoda</taxon>
        <taxon>Hexapoda</taxon>
        <taxon>Insecta</taxon>
        <taxon>Pterygota</taxon>
        <taxon>Neoptera</taxon>
        <taxon>Polyneoptera</taxon>
        <taxon>Phasmatodea</taxon>
        <taxon>Timematodea</taxon>
        <taxon>Timematoidea</taxon>
        <taxon>Timematidae</taxon>
        <taxon>Timema</taxon>
    </lineage>
</organism>
<proteinExistence type="predicted"/>
<feature type="chain" id="PRO_5030671608" evidence="2">
    <location>
        <begin position="21"/>
        <end position="223"/>
    </location>
</feature>
<gene>
    <name evidence="3" type="ORF">TTEB3V08_LOCUS7971</name>
</gene>
<protein>
    <submittedName>
        <fullName evidence="3">Uncharacterized protein</fullName>
    </submittedName>
</protein>
<accession>A0A7R9IKG1</accession>
<evidence type="ECO:0000256" key="1">
    <source>
        <dbReference type="SAM" id="Phobius"/>
    </source>
</evidence>
<dbReference type="EMBL" id="OE003332">
    <property type="protein sequence ID" value="CAD7460025.1"/>
    <property type="molecule type" value="Genomic_DNA"/>
</dbReference>
<sequence>MKRMVACLVSLVWTVVLVSLMKVQFQIQEYVIVVSVANDEPLAGIRLFANDDSLAGIRSFANDEPQAGIRSFAKDEPQAGIRSFAKDEPQAGISSFANDELQNNRSRPFVTTLAPIMFWIKLLMWILPILASCLGGAGAKLYRRESDDPETWTGRWLPERYPSPTTSHPDLHDSKHGVQMGIPSAYCDDAKFFQKITVEIINNTTLRLDLYRLVIEYRLLNCN</sequence>
<evidence type="ECO:0000313" key="3">
    <source>
        <dbReference type="EMBL" id="CAD7460025.1"/>
    </source>
</evidence>
<dbReference type="AlphaFoldDB" id="A0A7R9IKG1"/>
<reference evidence="3" key="1">
    <citation type="submission" date="2020-11" db="EMBL/GenBank/DDBJ databases">
        <authorList>
            <person name="Tran Van P."/>
        </authorList>
    </citation>
    <scope>NUCLEOTIDE SEQUENCE</scope>
</reference>
<evidence type="ECO:0000256" key="2">
    <source>
        <dbReference type="SAM" id="SignalP"/>
    </source>
</evidence>
<keyword evidence="1" id="KW-1133">Transmembrane helix</keyword>
<keyword evidence="1" id="KW-0812">Transmembrane</keyword>
<keyword evidence="1" id="KW-0472">Membrane</keyword>